<dbReference type="Proteomes" id="UP001054837">
    <property type="component" value="Unassembled WGS sequence"/>
</dbReference>
<dbReference type="EMBL" id="BPLQ01011499">
    <property type="protein sequence ID" value="GIY58426.1"/>
    <property type="molecule type" value="Genomic_DNA"/>
</dbReference>
<accession>A0AAV4UL26</accession>
<reference evidence="1 2" key="1">
    <citation type="submission" date="2021-06" db="EMBL/GenBank/DDBJ databases">
        <title>Caerostris darwini draft genome.</title>
        <authorList>
            <person name="Kono N."/>
            <person name="Arakawa K."/>
        </authorList>
    </citation>
    <scope>NUCLEOTIDE SEQUENCE [LARGE SCALE GENOMIC DNA]</scope>
</reference>
<protein>
    <submittedName>
        <fullName evidence="1">Uncharacterized protein</fullName>
    </submittedName>
</protein>
<organism evidence="1 2">
    <name type="scientific">Caerostris darwini</name>
    <dbReference type="NCBI Taxonomy" id="1538125"/>
    <lineage>
        <taxon>Eukaryota</taxon>
        <taxon>Metazoa</taxon>
        <taxon>Ecdysozoa</taxon>
        <taxon>Arthropoda</taxon>
        <taxon>Chelicerata</taxon>
        <taxon>Arachnida</taxon>
        <taxon>Araneae</taxon>
        <taxon>Araneomorphae</taxon>
        <taxon>Entelegynae</taxon>
        <taxon>Araneoidea</taxon>
        <taxon>Araneidae</taxon>
        <taxon>Caerostris</taxon>
    </lineage>
</organism>
<keyword evidence="2" id="KW-1185">Reference proteome</keyword>
<name>A0AAV4UL26_9ARAC</name>
<comment type="caution">
    <text evidence="1">The sequence shown here is derived from an EMBL/GenBank/DDBJ whole genome shotgun (WGS) entry which is preliminary data.</text>
</comment>
<evidence type="ECO:0000313" key="2">
    <source>
        <dbReference type="Proteomes" id="UP001054837"/>
    </source>
</evidence>
<proteinExistence type="predicted"/>
<sequence>MIVQNPFMTVCLHRRSSNGGMRRVRLVRRRMERNLECNEPIVFFFSLPPDPSLVHFRRSISFFLCREWNSFFRKPVSRKGEIAHHLCDRRGNPSVEILLAPIVTENLLLCL</sequence>
<gene>
    <name evidence="1" type="ORF">CDAR_613121</name>
</gene>
<evidence type="ECO:0000313" key="1">
    <source>
        <dbReference type="EMBL" id="GIY58426.1"/>
    </source>
</evidence>
<dbReference type="AlphaFoldDB" id="A0AAV4UL26"/>